<organism evidence="2 3">
    <name type="scientific">Culter alburnus</name>
    <name type="common">Topmouth culter</name>
    <dbReference type="NCBI Taxonomy" id="194366"/>
    <lineage>
        <taxon>Eukaryota</taxon>
        <taxon>Metazoa</taxon>
        <taxon>Chordata</taxon>
        <taxon>Craniata</taxon>
        <taxon>Vertebrata</taxon>
        <taxon>Euteleostomi</taxon>
        <taxon>Actinopterygii</taxon>
        <taxon>Neopterygii</taxon>
        <taxon>Teleostei</taxon>
        <taxon>Ostariophysi</taxon>
        <taxon>Cypriniformes</taxon>
        <taxon>Xenocyprididae</taxon>
        <taxon>Xenocypridinae</taxon>
        <taxon>Culter</taxon>
    </lineage>
</organism>
<dbReference type="EMBL" id="JAWDJR010000008">
    <property type="protein sequence ID" value="KAK9970502.1"/>
    <property type="molecule type" value="Genomic_DNA"/>
</dbReference>
<keyword evidence="1" id="KW-0472">Membrane</keyword>
<keyword evidence="1" id="KW-0812">Transmembrane</keyword>
<reference evidence="2 3" key="1">
    <citation type="submission" date="2024-05" db="EMBL/GenBank/DDBJ databases">
        <title>A high-quality chromosomal-level genome assembly of Topmouth culter (Culter alburnus).</title>
        <authorList>
            <person name="Zhao H."/>
        </authorList>
    </citation>
    <scope>NUCLEOTIDE SEQUENCE [LARGE SCALE GENOMIC DNA]</scope>
    <source>
        <strain evidence="2">CATC2023</strain>
        <tissue evidence="2">Muscle</tissue>
    </source>
</reference>
<proteinExistence type="predicted"/>
<keyword evidence="1" id="KW-1133">Transmembrane helix</keyword>
<keyword evidence="3" id="KW-1185">Reference proteome</keyword>
<evidence type="ECO:0000256" key="1">
    <source>
        <dbReference type="SAM" id="Phobius"/>
    </source>
</evidence>
<sequence length="51" mass="5658">RAERGILTGSLAADQMTLMIFLSLFLFQRPTLLFAQSLRLIAHAGVPNFPL</sequence>
<dbReference type="Proteomes" id="UP001479290">
    <property type="component" value="Unassembled WGS sequence"/>
</dbReference>
<name>A0AAW2AAP1_CULAL</name>
<feature type="transmembrane region" description="Helical" evidence="1">
    <location>
        <begin position="6"/>
        <end position="27"/>
    </location>
</feature>
<evidence type="ECO:0000313" key="2">
    <source>
        <dbReference type="EMBL" id="KAK9970502.1"/>
    </source>
</evidence>
<feature type="non-terminal residue" evidence="2">
    <location>
        <position position="1"/>
    </location>
</feature>
<gene>
    <name evidence="2" type="ORF">ABG768_026441</name>
</gene>
<comment type="caution">
    <text evidence="2">The sequence shown here is derived from an EMBL/GenBank/DDBJ whole genome shotgun (WGS) entry which is preliminary data.</text>
</comment>
<protein>
    <submittedName>
        <fullName evidence="2">Uncharacterized protein</fullName>
    </submittedName>
</protein>
<dbReference type="AlphaFoldDB" id="A0AAW2AAP1"/>
<accession>A0AAW2AAP1</accession>
<evidence type="ECO:0000313" key="3">
    <source>
        <dbReference type="Proteomes" id="UP001479290"/>
    </source>
</evidence>